<keyword evidence="2" id="KW-0812">Transmembrane</keyword>
<organism evidence="3 4">
    <name type="scientific">Setaria digitata</name>
    <dbReference type="NCBI Taxonomy" id="48799"/>
    <lineage>
        <taxon>Eukaryota</taxon>
        <taxon>Metazoa</taxon>
        <taxon>Ecdysozoa</taxon>
        <taxon>Nematoda</taxon>
        <taxon>Chromadorea</taxon>
        <taxon>Rhabditida</taxon>
        <taxon>Spirurina</taxon>
        <taxon>Spiruromorpha</taxon>
        <taxon>Filarioidea</taxon>
        <taxon>Setariidae</taxon>
        <taxon>Setaria</taxon>
    </lineage>
</organism>
<feature type="compositionally biased region" description="Low complexity" evidence="1">
    <location>
        <begin position="184"/>
        <end position="197"/>
    </location>
</feature>
<reference evidence="4" key="1">
    <citation type="submission" date="2022-11" db="UniProtKB">
        <authorList>
            <consortium name="WormBaseParasite"/>
        </authorList>
    </citation>
    <scope>IDENTIFICATION</scope>
</reference>
<feature type="region of interest" description="Disordered" evidence="1">
    <location>
        <begin position="173"/>
        <end position="213"/>
    </location>
</feature>
<dbReference type="Proteomes" id="UP000887581">
    <property type="component" value="Unplaced"/>
</dbReference>
<sequence length="410" mass="47024">MRSWTTVVVRRTCAMFGDRYCYSVLHRPHYHHHHPHQHYDYHHEHHHHHRHRQHHHHHQLLPMELITVIYATIIILITIISDISQVEAIQFTKSFQSTTFSTVITSGQNERNDNFYAKKRLRQNASNYLMERLNDFMALPKYVPTHLSRLTNRQDCNGSDCLRNNNAVSLYIPRKNNTSRREQPSFLLLSNNPSSSSRDGKRKMHQPSESERATTLKFSNLHTGIKILEPISTSKQHAEKSLPDNSYHISSVVNLRNHGEYSGSKSSETGSIPPFAGGAELTDFIQPIDTTVTNTHRLYENLFSNIISHVAPVAHYGKNKHYHLLSTGNRDTIYGNQQSVPLIPLNRKSQIYEPITSLPQAGDEHAIYSTYSYQNTDHFTLSLSPSSSSSSTPNYDSKFQSHLVSLSFPV</sequence>
<dbReference type="WBParaSite" id="sdigi.contig129.g4925.t1">
    <property type="protein sequence ID" value="sdigi.contig129.g4925.t1"/>
    <property type="gene ID" value="sdigi.contig129.g4925"/>
</dbReference>
<proteinExistence type="predicted"/>
<feature type="transmembrane region" description="Helical" evidence="2">
    <location>
        <begin position="60"/>
        <end position="80"/>
    </location>
</feature>
<evidence type="ECO:0000256" key="2">
    <source>
        <dbReference type="SAM" id="Phobius"/>
    </source>
</evidence>
<accession>A0A915PEI3</accession>
<name>A0A915PEI3_9BILA</name>
<keyword evidence="2" id="KW-0472">Membrane</keyword>
<protein>
    <submittedName>
        <fullName evidence="4">Uncharacterized protein</fullName>
    </submittedName>
</protein>
<keyword evidence="3" id="KW-1185">Reference proteome</keyword>
<evidence type="ECO:0000313" key="4">
    <source>
        <dbReference type="WBParaSite" id="sdigi.contig129.g4925.t1"/>
    </source>
</evidence>
<evidence type="ECO:0000256" key="1">
    <source>
        <dbReference type="SAM" id="MobiDB-lite"/>
    </source>
</evidence>
<dbReference type="AlphaFoldDB" id="A0A915PEI3"/>
<keyword evidence="2" id="KW-1133">Transmembrane helix</keyword>
<evidence type="ECO:0000313" key="3">
    <source>
        <dbReference type="Proteomes" id="UP000887581"/>
    </source>
</evidence>